<keyword evidence="3" id="KW-1185">Reference proteome</keyword>
<evidence type="ECO:0000313" key="2">
    <source>
        <dbReference type="EMBL" id="KAK7613080.1"/>
    </source>
</evidence>
<dbReference type="EMBL" id="JBBPBF010000008">
    <property type="protein sequence ID" value="KAK7613080.1"/>
    <property type="molecule type" value="Genomic_DNA"/>
</dbReference>
<sequence length="648" mass="74059">MLSLSLARLPARWRLAIAARCGAKATRATSTTFSSHPTTRLQLQAHAVPPQLPARTLESFRSFSQSAALQEQNGSEIKPKNGNQKTNPKRHKAKKELETFNLPPYEEILAAAKVRIAEEIDQKKARKKVLRAARGTPEHQSLARPQISPFGPFEDVIQPIALALWGGKAEERQNSPKLTYTAHFLGATCLWRLAIRVTKPETENEIWRRLWRDTRPKHDGAQIEGKSEENDVPPLEAVVQDVFKRRVAKLALEKPGLQRASEARTRRKAPEAPEHEDGPPIKYQFSNPHVDRLPFQARNHMRHFDVTGPLPDRFADQSSVVPYIWTQTVGNVLANTFQLEKIALTRLTSGISIWIWRGDFEMREMEAFMSRERRRRLEILKKLEKDASNEARQRKTLPIMGAKSLKAAKQRQEQLDRKGRVLREEGGWSKILDFVQEMTRHKDVKMNSAGKPDTKKPTLRLPKTTITKEIPFTDQMPHPESAFIEDIWGRNMIRNQDPKALQNYAAFLRSRMAAGYVPAQTDPAAQREGETIRGWRNRKARNAHLIDRRNRANKKGGWREGDRVATAELSSRNDDGQGDKPGPWSIHRARSRPSDAVKHDRASFESILDEDELESESRGRNQRRRRTARRPKGNSKAKTKKTSVTQKK</sequence>
<name>A0ABR1ND13_9PEZI</name>
<feature type="compositionally biased region" description="Basic and acidic residues" evidence="1">
    <location>
        <begin position="557"/>
        <end position="578"/>
    </location>
</feature>
<proteinExistence type="predicted"/>
<dbReference type="Proteomes" id="UP001367316">
    <property type="component" value="Unassembled WGS sequence"/>
</dbReference>
<feature type="compositionally biased region" description="Polar residues" evidence="1">
    <location>
        <begin position="64"/>
        <end position="86"/>
    </location>
</feature>
<accession>A0ABR1ND13</accession>
<comment type="caution">
    <text evidence="2">The sequence shown here is derived from an EMBL/GenBank/DDBJ whole genome shotgun (WGS) entry which is preliminary data.</text>
</comment>
<feature type="compositionally biased region" description="Basic residues" evidence="1">
    <location>
        <begin position="620"/>
        <end position="648"/>
    </location>
</feature>
<protein>
    <submittedName>
        <fullName evidence="2">Uncharacterized protein</fullName>
    </submittedName>
</protein>
<feature type="region of interest" description="Disordered" evidence="1">
    <location>
        <begin position="64"/>
        <end position="91"/>
    </location>
</feature>
<feature type="region of interest" description="Disordered" evidence="1">
    <location>
        <begin position="545"/>
        <end position="648"/>
    </location>
</feature>
<feature type="compositionally biased region" description="Basic and acidic residues" evidence="1">
    <location>
        <begin position="261"/>
        <end position="279"/>
    </location>
</feature>
<feature type="compositionally biased region" description="Basic and acidic residues" evidence="1">
    <location>
        <begin position="592"/>
        <end position="603"/>
    </location>
</feature>
<gene>
    <name evidence="2" type="ORF">JOL62DRAFT_427373</name>
</gene>
<reference evidence="2 3" key="1">
    <citation type="submission" date="2024-04" db="EMBL/GenBank/DDBJ databases">
        <title>Phyllosticta paracitricarpa is synonymous to the EU quarantine fungus P. citricarpa based on phylogenomic analyses.</title>
        <authorList>
            <consortium name="Lawrence Berkeley National Laboratory"/>
            <person name="Van ingen-buijs V.A."/>
            <person name="Van westerhoven A.C."/>
            <person name="Haridas S."/>
            <person name="Skiadas P."/>
            <person name="Martin F."/>
            <person name="Groenewald J.Z."/>
            <person name="Crous P.W."/>
            <person name="Seidl M.F."/>
        </authorList>
    </citation>
    <scope>NUCLEOTIDE SEQUENCE [LARGE SCALE GENOMIC DNA]</scope>
    <source>
        <strain evidence="2 3">CBS 141358</strain>
    </source>
</reference>
<evidence type="ECO:0000256" key="1">
    <source>
        <dbReference type="SAM" id="MobiDB-lite"/>
    </source>
</evidence>
<organism evidence="2 3">
    <name type="scientific">Phyllosticta paracitricarpa</name>
    <dbReference type="NCBI Taxonomy" id="2016321"/>
    <lineage>
        <taxon>Eukaryota</taxon>
        <taxon>Fungi</taxon>
        <taxon>Dikarya</taxon>
        <taxon>Ascomycota</taxon>
        <taxon>Pezizomycotina</taxon>
        <taxon>Dothideomycetes</taxon>
        <taxon>Dothideomycetes incertae sedis</taxon>
        <taxon>Botryosphaeriales</taxon>
        <taxon>Phyllostictaceae</taxon>
        <taxon>Phyllosticta</taxon>
    </lineage>
</organism>
<evidence type="ECO:0000313" key="3">
    <source>
        <dbReference type="Proteomes" id="UP001367316"/>
    </source>
</evidence>
<feature type="region of interest" description="Disordered" evidence="1">
    <location>
        <begin position="257"/>
        <end position="282"/>
    </location>
</feature>